<organism evidence="1 2">
    <name type="scientific">Plakobranchus ocellatus</name>
    <dbReference type="NCBI Taxonomy" id="259542"/>
    <lineage>
        <taxon>Eukaryota</taxon>
        <taxon>Metazoa</taxon>
        <taxon>Spiralia</taxon>
        <taxon>Lophotrochozoa</taxon>
        <taxon>Mollusca</taxon>
        <taxon>Gastropoda</taxon>
        <taxon>Heterobranchia</taxon>
        <taxon>Euthyneura</taxon>
        <taxon>Panpulmonata</taxon>
        <taxon>Sacoglossa</taxon>
        <taxon>Placobranchoidea</taxon>
        <taxon>Plakobranchidae</taxon>
        <taxon>Plakobranchus</taxon>
    </lineage>
</organism>
<reference evidence="1 2" key="1">
    <citation type="journal article" date="2021" name="Elife">
        <title>Chloroplast acquisition without the gene transfer in kleptoplastic sea slugs, Plakobranchus ocellatus.</title>
        <authorList>
            <person name="Maeda T."/>
            <person name="Takahashi S."/>
            <person name="Yoshida T."/>
            <person name="Shimamura S."/>
            <person name="Takaki Y."/>
            <person name="Nagai Y."/>
            <person name="Toyoda A."/>
            <person name="Suzuki Y."/>
            <person name="Arimoto A."/>
            <person name="Ishii H."/>
            <person name="Satoh N."/>
            <person name="Nishiyama T."/>
            <person name="Hasebe M."/>
            <person name="Maruyama T."/>
            <person name="Minagawa J."/>
            <person name="Obokata J."/>
            <person name="Shigenobu S."/>
        </authorList>
    </citation>
    <scope>NUCLEOTIDE SEQUENCE [LARGE SCALE GENOMIC DNA]</scope>
</reference>
<dbReference type="EMBL" id="BLXT01007506">
    <property type="protein sequence ID" value="GFO39728.1"/>
    <property type="molecule type" value="Genomic_DNA"/>
</dbReference>
<evidence type="ECO:0000313" key="2">
    <source>
        <dbReference type="Proteomes" id="UP000735302"/>
    </source>
</evidence>
<comment type="caution">
    <text evidence="1">The sequence shown here is derived from an EMBL/GenBank/DDBJ whole genome shotgun (WGS) entry which is preliminary data.</text>
</comment>
<protein>
    <submittedName>
        <fullName evidence="1">Uncharacterized protein</fullName>
    </submittedName>
</protein>
<proteinExistence type="predicted"/>
<dbReference type="Proteomes" id="UP000735302">
    <property type="component" value="Unassembled WGS sequence"/>
</dbReference>
<evidence type="ECO:0000313" key="1">
    <source>
        <dbReference type="EMBL" id="GFO39728.1"/>
    </source>
</evidence>
<accession>A0AAV4D6N9</accession>
<dbReference type="AlphaFoldDB" id="A0AAV4D6N9"/>
<gene>
    <name evidence="1" type="ORF">PoB_006623300</name>
</gene>
<name>A0AAV4D6N9_9GAST</name>
<keyword evidence="2" id="KW-1185">Reference proteome</keyword>
<sequence>MFRGESEEGYLTGWSVGGTVDSESALRSAGTLLLRVRAPPLAPWPDGRPETLRSAYCGQAMYIHASNLNGYLTTGWSFMWNEDWRCCL</sequence>